<dbReference type="InterPro" id="IPR043135">
    <property type="entry name" value="Fur_C"/>
</dbReference>
<accession>A0ABY7QSB9</accession>
<evidence type="ECO:0000256" key="4">
    <source>
        <dbReference type="ARBA" id="ARBA00022490"/>
    </source>
</evidence>
<keyword evidence="9" id="KW-0238">DNA-binding</keyword>
<comment type="similarity">
    <text evidence="2">Belongs to the Fur family.</text>
</comment>
<dbReference type="EMBL" id="CP115667">
    <property type="protein sequence ID" value="WBW49685.1"/>
    <property type="molecule type" value="Genomic_DNA"/>
</dbReference>
<evidence type="ECO:0000313" key="11">
    <source>
        <dbReference type="EMBL" id="WBW49685.1"/>
    </source>
</evidence>
<evidence type="ECO:0000256" key="2">
    <source>
        <dbReference type="ARBA" id="ARBA00007957"/>
    </source>
</evidence>
<keyword evidence="12" id="KW-1185">Reference proteome</keyword>
<dbReference type="Pfam" id="PF01475">
    <property type="entry name" value="FUR"/>
    <property type="match status" value="1"/>
</dbReference>
<dbReference type="PANTHER" id="PTHR33202">
    <property type="entry name" value="ZINC UPTAKE REGULATION PROTEIN"/>
    <property type="match status" value="1"/>
</dbReference>
<reference evidence="11 12" key="1">
    <citation type="submission" date="2023-01" db="EMBL/GenBank/DDBJ databases">
        <authorList>
            <person name="Lee S.H."/>
            <person name="Jung H.S."/>
            <person name="Yun J.U."/>
        </authorList>
    </citation>
    <scope>NUCLEOTIDE SEQUENCE [LARGE SCALE GENOMIC DNA]</scope>
    <source>
        <strain evidence="11 12">CBA3646</strain>
    </source>
</reference>
<dbReference type="PANTHER" id="PTHR33202:SF2">
    <property type="entry name" value="FERRIC UPTAKE REGULATION PROTEIN"/>
    <property type="match status" value="1"/>
</dbReference>
<proteinExistence type="inferred from homology"/>
<name>A0ABY7QSB9_9FIRM</name>
<dbReference type="SUPFAM" id="SSF46785">
    <property type="entry name" value="Winged helix' DNA-binding domain"/>
    <property type="match status" value="1"/>
</dbReference>
<keyword evidence="5" id="KW-0678">Repressor</keyword>
<evidence type="ECO:0000256" key="5">
    <source>
        <dbReference type="ARBA" id="ARBA00022491"/>
    </source>
</evidence>
<protein>
    <submittedName>
        <fullName evidence="11">Fur family transcriptional regulator</fullName>
    </submittedName>
</protein>
<organism evidence="11 12">
    <name type="scientific">Peptoniphilus equinus</name>
    <dbReference type="NCBI Taxonomy" id="3016343"/>
    <lineage>
        <taxon>Bacteria</taxon>
        <taxon>Bacillati</taxon>
        <taxon>Bacillota</taxon>
        <taxon>Tissierellia</taxon>
        <taxon>Tissierellales</taxon>
        <taxon>Peptoniphilaceae</taxon>
        <taxon>Peptoniphilus</taxon>
    </lineage>
</organism>
<keyword evidence="7" id="KW-0862">Zinc</keyword>
<dbReference type="InterPro" id="IPR036388">
    <property type="entry name" value="WH-like_DNA-bd_sf"/>
</dbReference>
<dbReference type="CDD" id="cd07153">
    <property type="entry name" value="Fur_like"/>
    <property type="match status" value="1"/>
</dbReference>
<keyword evidence="10" id="KW-0804">Transcription</keyword>
<evidence type="ECO:0000256" key="1">
    <source>
        <dbReference type="ARBA" id="ARBA00004496"/>
    </source>
</evidence>
<dbReference type="Proteomes" id="UP001210339">
    <property type="component" value="Chromosome"/>
</dbReference>
<evidence type="ECO:0000313" key="12">
    <source>
        <dbReference type="Proteomes" id="UP001210339"/>
    </source>
</evidence>
<keyword evidence="6" id="KW-0479">Metal-binding</keyword>
<evidence type="ECO:0000256" key="8">
    <source>
        <dbReference type="ARBA" id="ARBA00023015"/>
    </source>
</evidence>
<gene>
    <name evidence="11" type="ORF">O6R05_06700</name>
</gene>
<keyword evidence="8" id="KW-0805">Transcription regulation</keyword>
<comment type="subcellular location">
    <subcellularLocation>
        <location evidence="1">Cytoplasm</location>
    </subcellularLocation>
</comment>
<comment type="subunit">
    <text evidence="3">Homodimer.</text>
</comment>
<dbReference type="RefSeq" id="WP_271191216.1">
    <property type="nucleotide sequence ID" value="NZ_CP115667.1"/>
</dbReference>
<evidence type="ECO:0000256" key="3">
    <source>
        <dbReference type="ARBA" id="ARBA00011738"/>
    </source>
</evidence>
<evidence type="ECO:0000256" key="7">
    <source>
        <dbReference type="ARBA" id="ARBA00022833"/>
    </source>
</evidence>
<evidence type="ECO:0000256" key="9">
    <source>
        <dbReference type="ARBA" id="ARBA00023125"/>
    </source>
</evidence>
<evidence type="ECO:0000256" key="6">
    <source>
        <dbReference type="ARBA" id="ARBA00022723"/>
    </source>
</evidence>
<sequence length="143" mass="15857">MENLLIEHGLKATKGRMEVLRALQTATVPQSAEDLIEHIDSKVVSASSVYRILSELEHAGVVNKTVRQNAIATYDLTHNHQHFILCSHCGKMIPTDHCPIESFEKEVARKTGFKVTGHMVELVGICPNCQQALADQSRSHLCT</sequence>
<keyword evidence="4" id="KW-0963">Cytoplasm</keyword>
<dbReference type="Gene3D" id="1.10.10.10">
    <property type="entry name" value="Winged helix-like DNA-binding domain superfamily/Winged helix DNA-binding domain"/>
    <property type="match status" value="1"/>
</dbReference>
<evidence type="ECO:0000256" key="10">
    <source>
        <dbReference type="ARBA" id="ARBA00023163"/>
    </source>
</evidence>
<dbReference type="Gene3D" id="3.30.1490.190">
    <property type="match status" value="1"/>
</dbReference>
<dbReference type="InterPro" id="IPR036390">
    <property type="entry name" value="WH_DNA-bd_sf"/>
</dbReference>
<dbReference type="InterPro" id="IPR002481">
    <property type="entry name" value="FUR"/>
</dbReference>